<name>A0ACC1HL67_9FUNG</name>
<gene>
    <name evidence="1" type="ORF">EV182_006590</name>
</gene>
<dbReference type="EMBL" id="JAMZIH010002768">
    <property type="protein sequence ID" value="KAJ1677234.1"/>
    <property type="molecule type" value="Genomic_DNA"/>
</dbReference>
<dbReference type="Proteomes" id="UP001145114">
    <property type="component" value="Unassembled WGS sequence"/>
</dbReference>
<reference evidence="1" key="1">
    <citation type="submission" date="2022-06" db="EMBL/GenBank/DDBJ databases">
        <title>Phylogenomic reconstructions and comparative analyses of Kickxellomycotina fungi.</title>
        <authorList>
            <person name="Reynolds N.K."/>
            <person name="Stajich J.E."/>
            <person name="Barry K."/>
            <person name="Grigoriev I.V."/>
            <person name="Crous P."/>
            <person name="Smith M.E."/>
        </authorList>
    </citation>
    <scope>NUCLEOTIDE SEQUENCE</scope>
    <source>
        <strain evidence="1">RSA 2271</strain>
    </source>
</reference>
<comment type="caution">
    <text evidence="1">The sequence shown here is derived from an EMBL/GenBank/DDBJ whole genome shotgun (WGS) entry which is preliminary data.</text>
</comment>
<proteinExistence type="predicted"/>
<evidence type="ECO:0000313" key="1">
    <source>
        <dbReference type="EMBL" id="KAJ1677234.1"/>
    </source>
</evidence>
<accession>A0ACC1HL67</accession>
<keyword evidence="2" id="KW-1185">Reference proteome</keyword>
<protein>
    <submittedName>
        <fullName evidence="1">Uncharacterized protein</fullName>
    </submittedName>
</protein>
<sequence>MLELVFKSVGAPPIGLNDYRHVAIALMEKNIRGMSTLLDPGDLLDEQAAHTHQTAVAVYARSQYDMRYITRDSAQEFFRCSIRWHELLGVSDHHHHQGQGQQHQHPHQHYQHQHQQQSTFDCLPPAEPALPSQPLPPTPKTLGKMF</sequence>
<evidence type="ECO:0000313" key="2">
    <source>
        <dbReference type="Proteomes" id="UP001145114"/>
    </source>
</evidence>
<feature type="non-terminal residue" evidence="1">
    <location>
        <position position="146"/>
    </location>
</feature>
<organism evidence="1 2">
    <name type="scientific">Spiromyces aspiralis</name>
    <dbReference type="NCBI Taxonomy" id="68401"/>
    <lineage>
        <taxon>Eukaryota</taxon>
        <taxon>Fungi</taxon>
        <taxon>Fungi incertae sedis</taxon>
        <taxon>Zoopagomycota</taxon>
        <taxon>Kickxellomycotina</taxon>
        <taxon>Kickxellomycetes</taxon>
        <taxon>Kickxellales</taxon>
        <taxon>Kickxellaceae</taxon>
        <taxon>Spiromyces</taxon>
    </lineage>
</organism>